<organism evidence="2 3">
    <name type="scientific">Allocoleopsis franciscana PCC 7113</name>
    <dbReference type="NCBI Taxonomy" id="1173027"/>
    <lineage>
        <taxon>Bacteria</taxon>
        <taxon>Bacillati</taxon>
        <taxon>Cyanobacteriota</taxon>
        <taxon>Cyanophyceae</taxon>
        <taxon>Coleofasciculales</taxon>
        <taxon>Coleofasciculaceae</taxon>
        <taxon>Allocoleopsis</taxon>
        <taxon>Allocoleopsis franciscana</taxon>
    </lineage>
</organism>
<geneLocation type="plasmid" evidence="2 3">
    <name>pMIC7113.06</name>
</geneLocation>
<evidence type="ECO:0000256" key="1">
    <source>
        <dbReference type="SAM" id="Coils"/>
    </source>
</evidence>
<reference evidence="2 3" key="1">
    <citation type="submission" date="2012-06" db="EMBL/GenBank/DDBJ databases">
        <title>Finished plasmid 6 of genome of Microcoleus sp. PCC 7113.</title>
        <authorList>
            <consortium name="US DOE Joint Genome Institute"/>
            <person name="Gugger M."/>
            <person name="Coursin T."/>
            <person name="Rippka R."/>
            <person name="Tandeau De Marsac N."/>
            <person name="Huntemann M."/>
            <person name="Wei C.-L."/>
            <person name="Han J."/>
            <person name="Detter J.C."/>
            <person name="Han C."/>
            <person name="Tapia R."/>
            <person name="Chen A."/>
            <person name="Kyrpides N."/>
            <person name="Mavromatis K."/>
            <person name="Markowitz V."/>
            <person name="Szeto E."/>
            <person name="Ivanova N."/>
            <person name="Pagani I."/>
            <person name="Pati A."/>
            <person name="Goodwin L."/>
            <person name="Nordberg H.P."/>
            <person name="Cantor M.N."/>
            <person name="Hua S.X."/>
            <person name="Woyke T."/>
            <person name="Kerfeld C.A."/>
        </authorList>
    </citation>
    <scope>NUCLEOTIDE SEQUENCE [LARGE SCALE GENOMIC DNA]</scope>
    <source>
        <strain evidence="2 3">PCC 7113</strain>
        <plasmid evidence="2 3">pMIC7113.06</plasmid>
    </source>
</reference>
<feature type="coiled-coil region" evidence="1">
    <location>
        <begin position="3"/>
        <end position="48"/>
    </location>
</feature>
<dbReference type="KEGG" id="mic:Mic7113_6773"/>
<proteinExistence type="predicted"/>
<keyword evidence="1" id="KW-0175">Coiled coil</keyword>
<gene>
    <name evidence="2" type="ORF">Mic7113_6773</name>
</gene>
<evidence type="ECO:0000313" key="3">
    <source>
        <dbReference type="Proteomes" id="UP000010471"/>
    </source>
</evidence>
<keyword evidence="2" id="KW-0614">Plasmid</keyword>
<dbReference type="EMBL" id="CP003636">
    <property type="protein sequence ID" value="AFZ22334.1"/>
    <property type="molecule type" value="Genomic_DNA"/>
</dbReference>
<name>K9WRB9_9CYAN</name>
<accession>K9WRB9</accession>
<dbReference type="HOGENOM" id="CLU_2437546_0_0_3"/>
<keyword evidence="3" id="KW-1185">Reference proteome</keyword>
<dbReference type="Proteomes" id="UP000010471">
    <property type="component" value="Plasmid pMIC7113.06"/>
</dbReference>
<sequence>MQLTEARSKIVDKERQLDQTKQQYETMLKNLRKELDEEQKDNPSLEVERMVQLLRKAKLTDSKIVPIINNLFPPPAGHANWTKLLLPKED</sequence>
<dbReference type="RefSeq" id="WP_015186342.1">
    <property type="nucleotide sequence ID" value="NC_019742.1"/>
</dbReference>
<protein>
    <submittedName>
        <fullName evidence="2">Uncharacterized protein</fullName>
    </submittedName>
</protein>
<dbReference type="AlphaFoldDB" id="K9WRB9"/>
<evidence type="ECO:0000313" key="2">
    <source>
        <dbReference type="EMBL" id="AFZ22334.1"/>
    </source>
</evidence>